<keyword evidence="1" id="KW-0547">Nucleotide-binding</keyword>
<evidence type="ECO:0008006" key="5">
    <source>
        <dbReference type="Google" id="ProtNLM"/>
    </source>
</evidence>
<feature type="region of interest" description="Disordered" evidence="3">
    <location>
        <begin position="1"/>
        <end position="37"/>
    </location>
</feature>
<dbReference type="PRINTS" id="PR00449">
    <property type="entry name" value="RASTRNSFRMNG"/>
</dbReference>
<evidence type="ECO:0000256" key="3">
    <source>
        <dbReference type="SAM" id="MobiDB-lite"/>
    </source>
</evidence>
<dbReference type="NCBIfam" id="TIGR00231">
    <property type="entry name" value="small_GTP"/>
    <property type="match status" value="1"/>
</dbReference>
<dbReference type="CDD" id="cd00154">
    <property type="entry name" value="Rab"/>
    <property type="match status" value="1"/>
</dbReference>
<organism evidence="4">
    <name type="scientific">Bicosoecida sp. CB-2014</name>
    <dbReference type="NCBI Taxonomy" id="1486930"/>
    <lineage>
        <taxon>Eukaryota</taxon>
        <taxon>Sar</taxon>
        <taxon>Stramenopiles</taxon>
        <taxon>Bigyra</taxon>
        <taxon>Opalozoa</taxon>
        <taxon>Bicosoecida</taxon>
    </lineage>
</organism>
<accession>A0A7S1GCA3</accession>
<dbReference type="Pfam" id="PF00071">
    <property type="entry name" value="Ras"/>
    <property type="match status" value="1"/>
</dbReference>
<protein>
    <recommendedName>
        <fullName evidence="5">GTP-binding protein</fullName>
    </recommendedName>
</protein>
<evidence type="ECO:0000313" key="4">
    <source>
        <dbReference type="EMBL" id="CAD8923320.1"/>
    </source>
</evidence>
<dbReference type="InterPro" id="IPR050227">
    <property type="entry name" value="Rab"/>
</dbReference>
<name>A0A7S1GCA3_9STRA</name>
<dbReference type="PROSITE" id="PS51419">
    <property type="entry name" value="RAB"/>
    <property type="match status" value="1"/>
</dbReference>
<dbReference type="Gene3D" id="3.40.50.300">
    <property type="entry name" value="P-loop containing nucleotide triphosphate hydrolases"/>
    <property type="match status" value="1"/>
</dbReference>
<dbReference type="PROSITE" id="PS51421">
    <property type="entry name" value="RAS"/>
    <property type="match status" value="1"/>
</dbReference>
<dbReference type="InterPro" id="IPR027417">
    <property type="entry name" value="P-loop_NTPase"/>
</dbReference>
<dbReference type="SMART" id="SM00174">
    <property type="entry name" value="RHO"/>
    <property type="match status" value="1"/>
</dbReference>
<gene>
    <name evidence="4" type="ORF">BSP0115_LOCUS16583</name>
</gene>
<evidence type="ECO:0000256" key="1">
    <source>
        <dbReference type="ARBA" id="ARBA00022741"/>
    </source>
</evidence>
<dbReference type="InterPro" id="IPR001806">
    <property type="entry name" value="Small_GTPase"/>
</dbReference>
<proteinExistence type="predicted"/>
<dbReference type="GO" id="GO:0005525">
    <property type="term" value="F:GTP binding"/>
    <property type="evidence" value="ECO:0007669"/>
    <property type="project" value="UniProtKB-KW"/>
</dbReference>
<sequence>MGGCLGTGAPAQGRRHSSGGGGGGGGGGGLQLRGDSDDEGDRAFKIVMIGPMSCGKTSIVNRLCHDEFSSRERATVGMAFAQADVTVSLGGQERTIALALFDTAGQERFRAHMKSYYRAAPGAVLVFEVTSAESLRSAIEWLDVYRDMNPGGTVVLCGNKTDLPAPREVSASEGAREAAERRCLYCETSAATGAGVREMFRELALSMAVRRATGR</sequence>
<dbReference type="PANTHER" id="PTHR47977">
    <property type="entry name" value="RAS-RELATED PROTEIN RAB"/>
    <property type="match status" value="1"/>
</dbReference>
<dbReference type="SMART" id="SM00173">
    <property type="entry name" value="RAS"/>
    <property type="match status" value="1"/>
</dbReference>
<feature type="compositionally biased region" description="Gly residues" evidence="3">
    <location>
        <begin position="18"/>
        <end position="31"/>
    </location>
</feature>
<keyword evidence="2" id="KW-0342">GTP-binding</keyword>
<dbReference type="AlphaFoldDB" id="A0A7S1GCA3"/>
<dbReference type="SUPFAM" id="SSF52540">
    <property type="entry name" value="P-loop containing nucleoside triphosphate hydrolases"/>
    <property type="match status" value="1"/>
</dbReference>
<dbReference type="SMART" id="SM00175">
    <property type="entry name" value="RAB"/>
    <property type="match status" value="1"/>
</dbReference>
<dbReference type="GO" id="GO:0003924">
    <property type="term" value="F:GTPase activity"/>
    <property type="evidence" value="ECO:0007669"/>
    <property type="project" value="InterPro"/>
</dbReference>
<evidence type="ECO:0000256" key="2">
    <source>
        <dbReference type="ARBA" id="ARBA00023134"/>
    </source>
</evidence>
<reference evidence="4" key="1">
    <citation type="submission" date="2021-01" db="EMBL/GenBank/DDBJ databases">
        <authorList>
            <person name="Corre E."/>
            <person name="Pelletier E."/>
            <person name="Niang G."/>
            <person name="Scheremetjew M."/>
            <person name="Finn R."/>
            <person name="Kale V."/>
            <person name="Holt S."/>
            <person name="Cochrane G."/>
            <person name="Meng A."/>
            <person name="Brown T."/>
            <person name="Cohen L."/>
        </authorList>
    </citation>
    <scope>NUCLEOTIDE SEQUENCE</scope>
    <source>
        <strain evidence="4">Ms1</strain>
    </source>
</reference>
<dbReference type="InterPro" id="IPR005225">
    <property type="entry name" value="Small_GTP-bd"/>
</dbReference>
<dbReference type="FunFam" id="3.40.50.300:FF:001329">
    <property type="entry name" value="Small GTP-binding protein, putative"/>
    <property type="match status" value="1"/>
</dbReference>
<dbReference type="EMBL" id="HBFS01024782">
    <property type="protein sequence ID" value="CAD8923320.1"/>
    <property type="molecule type" value="Transcribed_RNA"/>
</dbReference>